<gene>
    <name evidence="1" type="ORF">BB561_005789</name>
</gene>
<organism evidence="1 2">
    <name type="scientific">Smittium simulii</name>
    <dbReference type="NCBI Taxonomy" id="133385"/>
    <lineage>
        <taxon>Eukaryota</taxon>
        <taxon>Fungi</taxon>
        <taxon>Fungi incertae sedis</taxon>
        <taxon>Zoopagomycota</taxon>
        <taxon>Kickxellomycotina</taxon>
        <taxon>Harpellomycetes</taxon>
        <taxon>Harpellales</taxon>
        <taxon>Legeriomycetaceae</taxon>
        <taxon>Smittium</taxon>
    </lineage>
</organism>
<accession>A0A2T9Y896</accession>
<name>A0A2T9Y896_9FUNG</name>
<evidence type="ECO:0000313" key="2">
    <source>
        <dbReference type="Proteomes" id="UP000245383"/>
    </source>
</evidence>
<dbReference type="Proteomes" id="UP000245383">
    <property type="component" value="Unassembled WGS sequence"/>
</dbReference>
<dbReference type="OrthoDB" id="10550346at2759"/>
<comment type="caution">
    <text evidence="1">The sequence shown here is derived from an EMBL/GenBank/DDBJ whole genome shotgun (WGS) entry which is preliminary data.</text>
</comment>
<sequence>MKRLIGKLKTLLLLRIYQSQNLKTKSQFKIKVQSFKLKTDAITLLIQKGDIIKINATLTGSKLNEDDIDIDAI</sequence>
<dbReference type="AlphaFoldDB" id="A0A2T9Y896"/>
<dbReference type="EMBL" id="MBFR01000374">
    <property type="protein sequence ID" value="PVU88546.1"/>
    <property type="molecule type" value="Genomic_DNA"/>
</dbReference>
<reference evidence="1 2" key="1">
    <citation type="journal article" date="2018" name="MBio">
        <title>Comparative Genomics Reveals the Core Gene Toolbox for the Fungus-Insect Symbiosis.</title>
        <authorList>
            <person name="Wang Y."/>
            <person name="Stata M."/>
            <person name="Wang W."/>
            <person name="Stajich J.E."/>
            <person name="White M.M."/>
            <person name="Moncalvo J.M."/>
        </authorList>
    </citation>
    <scope>NUCLEOTIDE SEQUENCE [LARGE SCALE GENOMIC DNA]</scope>
    <source>
        <strain evidence="1 2">SWE-8-4</strain>
    </source>
</reference>
<proteinExistence type="predicted"/>
<protein>
    <submittedName>
        <fullName evidence="1">Uncharacterized protein</fullName>
    </submittedName>
</protein>
<keyword evidence="2" id="KW-1185">Reference proteome</keyword>
<evidence type="ECO:0000313" key="1">
    <source>
        <dbReference type="EMBL" id="PVU88546.1"/>
    </source>
</evidence>